<dbReference type="PANTHER" id="PTHR44103">
    <property type="entry name" value="PROPROTEIN CONVERTASE P"/>
    <property type="match status" value="1"/>
</dbReference>
<gene>
    <name evidence="3" type="ORF">AQJ91_18575</name>
</gene>
<dbReference type="Proteomes" id="UP000053260">
    <property type="component" value="Unassembled WGS sequence"/>
</dbReference>
<dbReference type="Pfam" id="PF13517">
    <property type="entry name" value="FG-GAP_3"/>
    <property type="match status" value="1"/>
</dbReference>
<reference evidence="3 4" key="1">
    <citation type="submission" date="2015-10" db="EMBL/GenBank/DDBJ databases">
        <title>Draft genome sequence of Streptomyces sp. RV15, isolated from a marine sponge.</title>
        <authorList>
            <person name="Ruckert C."/>
            <person name="Abdelmohsen U.R."/>
            <person name="Winkler A."/>
            <person name="Hentschel U."/>
            <person name="Kalinowski J."/>
            <person name="Kampfer P."/>
            <person name="Glaeser S."/>
        </authorList>
    </citation>
    <scope>NUCLEOTIDE SEQUENCE [LARGE SCALE GENOMIC DNA]</scope>
    <source>
        <strain evidence="3 4">RV15</strain>
    </source>
</reference>
<evidence type="ECO:0000256" key="2">
    <source>
        <dbReference type="SAM" id="MobiDB-lite"/>
    </source>
</evidence>
<evidence type="ECO:0000256" key="1">
    <source>
        <dbReference type="ARBA" id="ARBA00022729"/>
    </source>
</evidence>
<dbReference type="PANTHER" id="PTHR44103:SF1">
    <property type="entry name" value="PROPROTEIN CONVERTASE P"/>
    <property type="match status" value="1"/>
</dbReference>
<protein>
    <recommendedName>
        <fullName evidence="5">VCBS repeat-containing protein</fullName>
    </recommendedName>
</protein>
<evidence type="ECO:0000313" key="3">
    <source>
        <dbReference type="EMBL" id="KUO19804.1"/>
    </source>
</evidence>
<feature type="compositionally biased region" description="Polar residues" evidence="2">
    <location>
        <begin position="371"/>
        <end position="383"/>
    </location>
</feature>
<dbReference type="InterPro" id="IPR013517">
    <property type="entry name" value="FG-GAP"/>
</dbReference>
<keyword evidence="1" id="KW-0732">Signal</keyword>
<evidence type="ECO:0000313" key="4">
    <source>
        <dbReference type="Proteomes" id="UP000053260"/>
    </source>
</evidence>
<organism evidence="3 4">
    <name type="scientific">Streptomyces dysideae</name>
    <dbReference type="NCBI Taxonomy" id="909626"/>
    <lineage>
        <taxon>Bacteria</taxon>
        <taxon>Bacillati</taxon>
        <taxon>Actinomycetota</taxon>
        <taxon>Actinomycetes</taxon>
        <taxon>Kitasatosporales</taxon>
        <taxon>Streptomycetaceae</taxon>
        <taxon>Streptomyces</taxon>
    </lineage>
</organism>
<accession>A0A117S0V6</accession>
<dbReference type="Gene3D" id="2.130.10.130">
    <property type="entry name" value="Integrin alpha, N-terminal"/>
    <property type="match status" value="1"/>
</dbReference>
<proteinExistence type="predicted"/>
<dbReference type="AlphaFoldDB" id="A0A117S0V6"/>
<sequence>MEAEAQETVVPAALRSTNLGAALHYADTLTGTDGAGTEGVFHRLEGNPHLLWTRYADGKSFEQPLRLLGPAQSATYVEPHELDTTPDTLTSVLLSKPSAGRELTLRHRATGKVYTDRDGASARGELSVGWHGDDPDPTRTGDAFLPSGFYDWTLSVTPADGVGGPLEVRGTVQLLHGEPVRHDHVGSEGLPDGTGDLLTLNSSGALTFQQGTGKGTFSGKVLGGGWSTKAVAVPFGGLNNDRCNDVLVRMSDGSLRGYKPKWGLAPTPSTAYTKLGTGWNAYNVRTLAAGRKIRSAWSGYTKIVGAGDLNGDGHGDVFARDRAGTLWRYNGLGNGLLKDRVKVAANWGGSYNAVVGVGDITGDGKADLVSRDTSGNAGATTVTARGRSVRG</sequence>
<name>A0A117S0V6_9ACTN</name>
<dbReference type="STRING" id="909626.AQJ91_18575"/>
<feature type="region of interest" description="Disordered" evidence="2">
    <location>
        <begin position="371"/>
        <end position="391"/>
    </location>
</feature>
<dbReference type="InterPro" id="IPR028994">
    <property type="entry name" value="Integrin_alpha_N"/>
</dbReference>
<keyword evidence="4" id="KW-1185">Reference proteome</keyword>
<evidence type="ECO:0008006" key="5">
    <source>
        <dbReference type="Google" id="ProtNLM"/>
    </source>
</evidence>
<comment type="caution">
    <text evidence="3">The sequence shown here is derived from an EMBL/GenBank/DDBJ whole genome shotgun (WGS) entry which is preliminary data.</text>
</comment>
<dbReference type="SUPFAM" id="SSF69318">
    <property type="entry name" value="Integrin alpha N-terminal domain"/>
    <property type="match status" value="1"/>
</dbReference>
<dbReference type="EMBL" id="LMXB01000048">
    <property type="protein sequence ID" value="KUO19804.1"/>
    <property type="molecule type" value="Genomic_DNA"/>
</dbReference>